<dbReference type="EMBL" id="FLYE01000034">
    <property type="protein sequence ID" value="SCA57241.1"/>
    <property type="molecule type" value="Genomic_DNA"/>
</dbReference>
<dbReference type="Gene3D" id="3.30.450.20">
    <property type="entry name" value="PAS domain"/>
    <property type="match status" value="1"/>
</dbReference>
<gene>
    <name evidence="2" type="ORF">MTBPR1_40264</name>
</gene>
<dbReference type="CDD" id="cd00130">
    <property type="entry name" value="PAS"/>
    <property type="match status" value="1"/>
</dbReference>
<dbReference type="Proteomes" id="UP000231658">
    <property type="component" value="Unassembled WGS sequence"/>
</dbReference>
<keyword evidence="3" id="KW-1185">Reference proteome</keyword>
<evidence type="ECO:0000259" key="1">
    <source>
        <dbReference type="PROSITE" id="PS50112"/>
    </source>
</evidence>
<name>A0A1C3RJ01_9PROT</name>
<protein>
    <submittedName>
        <fullName evidence="2">PAS/PAC domain-containing protein</fullName>
    </submittedName>
</protein>
<dbReference type="InterPro" id="IPR000014">
    <property type="entry name" value="PAS"/>
</dbReference>
<organism evidence="2 3">
    <name type="scientific">Candidatus Terasakiella magnetica</name>
    <dbReference type="NCBI Taxonomy" id="1867952"/>
    <lineage>
        <taxon>Bacteria</taxon>
        <taxon>Pseudomonadati</taxon>
        <taxon>Pseudomonadota</taxon>
        <taxon>Alphaproteobacteria</taxon>
        <taxon>Rhodospirillales</taxon>
        <taxon>Terasakiellaceae</taxon>
        <taxon>Terasakiella</taxon>
    </lineage>
</organism>
<evidence type="ECO:0000313" key="2">
    <source>
        <dbReference type="EMBL" id="SCA57241.1"/>
    </source>
</evidence>
<evidence type="ECO:0000313" key="3">
    <source>
        <dbReference type="Proteomes" id="UP000231658"/>
    </source>
</evidence>
<dbReference type="RefSeq" id="WP_069189270.1">
    <property type="nucleotide sequence ID" value="NZ_FLYE01000034.1"/>
</dbReference>
<feature type="domain" description="PAS" evidence="1">
    <location>
        <begin position="21"/>
        <end position="47"/>
    </location>
</feature>
<dbReference type="SUPFAM" id="SSF55785">
    <property type="entry name" value="PYP-like sensor domain (PAS domain)"/>
    <property type="match status" value="1"/>
</dbReference>
<accession>A0A1C3RJ01</accession>
<reference evidence="2 3" key="1">
    <citation type="submission" date="2016-07" db="EMBL/GenBank/DDBJ databases">
        <authorList>
            <person name="Lefevre C.T."/>
        </authorList>
    </citation>
    <scope>NUCLEOTIDE SEQUENCE [LARGE SCALE GENOMIC DNA]</scope>
    <source>
        <strain evidence="2">PR1</strain>
    </source>
</reference>
<dbReference type="Pfam" id="PF13426">
    <property type="entry name" value="PAS_9"/>
    <property type="match status" value="1"/>
</dbReference>
<dbReference type="NCBIfam" id="TIGR00229">
    <property type="entry name" value="sensory_box"/>
    <property type="match status" value="1"/>
</dbReference>
<dbReference type="PROSITE" id="PS50112">
    <property type="entry name" value="PAS"/>
    <property type="match status" value="1"/>
</dbReference>
<sequence>MFKNSEEVFFDNNELIVSKTDLKGRITYANDVFLTVSGYTLSEVMGQPHNLIRHDFMPRSVFHLLWETLQDKKEIFAYVVNKTKNGGHYWVLAHVTPSLNGNGEIMGYHSSRRVPDRDLLNTQIIPLYEELNRLEAAANNRKLGMEDAVKYFTDVVESHAPDYHQFILTLDRLAA</sequence>
<dbReference type="AlphaFoldDB" id="A0A1C3RJ01"/>
<dbReference type="OrthoDB" id="266313at2"/>
<proteinExistence type="predicted"/>
<dbReference type="InterPro" id="IPR035965">
    <property type="entry name" value="PAS-like_dom_sf"/>
</dbReference>
<dbReference type="STRING" id="1867952.MTBPR1_40264"/>